<reference evidence="1" key="1">
    <citation type="journal article" date="2020" name="Nature">
        <title>Giant virus diversity and host interactions through global metagenomics.</title>
        <authorList>
            <person name="Schulz F."/>
            <person name="Roux S."/>
            <person name="Paez-Espino D."/>
            <person name="Jungbluth S."/>
            <person name="Walsh D.A."/>
            <person name="Denef V.J."/>
            <person name="McMahon K.D."/>
            <person name="Konstantinidis K.T."/>
            <person name="Eloe-Fadrosh E.A."/>
            <person name="Kyrpides N.C."/>
            <person name="Woyke T."/>
        </authorList>
    </citation>
    <scope>NUCLEOTIDE SEQUENCE</scope>
    <source>
        <strain evidence="1">GVMAG-M-3300027791-30</strain>
    </source>
</reference>
<name>A0A6C0LE16_9ZZZZ</name>
<organism evidence="1">
    <name type="scientific">viral metagenome</name>
    <dbReference type="NCBI Taxonomy" id="1070528"/>
    <lineage>
        <taxon>unclassified sequences</taxon>
        <taxon>metagenomes</taxon>
        <taxon>organismal metagenomes</taxon>
    </lineage>
</organism>
<sequence length="124" mass="15160">MFMPNIYCLYFNSICKNINVIFSCRKCHLCDNNFFLPIEVENKLYCYDCYDIQCLKIRYTKFDINKSDLETWKYLDRCRKKPYLNCKHCKLKCSALDFAHYHLLYRCDDYVHNIEKLIGKIYLN</sequence>
<dbReference type="AlphaFoldDB" id="A0A6C0LE16"/>
<proteinExistence type="predicted"/>
<accession>A0A6C0LE16</accession>
<dbReference type="EMBL" id="MN740474">
    <property type="protein sequence ID" value="QHU28813.1"/>
    <property type="molecule type" value="Genomic_DNA"/>
</dbReference>
<evidence type="ECO:0000313" key="1">
    <source>
        <dbReference type="EMBL" id="QHU28813.1"/>
    </source>
</evidence>
<protein>
    <submittedName>
        <fullName evidence="1">Uncharacterized protein</fullName>
    </submittedName>
</protein>